<dbReference type="KEGG" id="ccho:CCHOA_10535"/>
<proteinExistence type="predicted"/>
<accession>A0A3G6J922</accession>
<organism evidence="1 2">
    <name type="scientific">Corynebacterium choanae</name>
    <dbReference type="NCBI Taxonomy" id="1862358"/>
    <lineage>
        <taxon>Bacteria</taxon>
        <taxon>Bacillati</taxon>
        <taxon>Actinomycetota</taxon>
        <taxon>Actinomycetes</taxon>
        <taxon>Mycobacteriales</taxon>
        <taxon>Corynebacteriaceae</taxon>
        <taxon>Corynebacterium</taxon>
    </lineage>
</organism>
<gene>
    <name evidence="1" type="ORF">CCHOA_10535</name>
</gene>
<protein>
    <submittedName>
        <fullName evidence="1">Uncharacterized protein</fullName>
    </submittedName>
</protein>
<dbReference type="EMBL" id="CP033896">
    <property type="protein sequence ID" value="AZA14486.1"/>
    <property type="molecule type" value="Genomic_DNA"/>
</dbReference>
<keyword evidence="2" id="KW-1185">Reference proteome</keyword>
<dbReference type="Proteomes" id="UP000269019">
    <property type="component" value="Chromosome"/>
</dbReference>
<evidence type="ECO:0000313" key="2">
    <source>
        <dbReference type="Proteomes" id="UP000269019"/>
    </source>
</evidence>
<evidence type="ECO:0000313" key="1">
    <source>
        <dbReference type="EMBL" id="AZA14486.1"/>
    </source>
</evidence>
<dbReference type="AlphaFoldDB" id="A0A3G6J922"/>
<name>A0A3G6J922_9CORY</name>
<sequence>MSYTLFQDAGQTATIGRVFHPIQYPYLGQVRVRGAHSCDGCDSGERLRAEFFGALRTRIDSAVAGCPNAMFF</sequence>
<reference evidence="1 2" key="1">
    <citation type="submission" date="2018-11" db="EMBL/GenBank/DDBJ databases">
        <authorList>
            <person name="Kleinhagauer T."/>
            <person name="Glaeser S.P."/>
            <person name="Spergser J."/>
            <person name="Ruckert C."/>
            <person name="Kaempfer P."/>
            <person name="Busse H.-J."/>
        </authorList>
    </citation>
    <scope>NUCLEOTIDE SEQUENCE [LARGE SCALE GENOMIC DNA]</scope>
    <source>
        <strain evidence="1 2">200CH</strain>
    </source>
</reference>